<dbReference type="InterPro" id="IPR002376">
    <property type="entry name" value="Formyl_transf_N"/>
</dbReference>
<name>A0A2J6QG18_9HELO</name>
<dbReference type="InterPro" id="IPR041711">
    <property type="entry name" value="Met-tRNA-FMT_N"/>
</dbReference>
<keyword evidence="3" id="KW-0808">Transferase</keyword>
<dbReference type="Pfam" id="PF00551">
    <property type="entry name" value="Formyl_trans_N"/>
    <property type="match status" value="1"/>
</dbReference>
<dbReference type="SUPFAM" id="SSF53328">
    <property type="entry name" value="Formyltransferase"/>
    <property type="match status" value="1"/>
</dbReference>
<dbReference type="CDD" id="cd08646">
    <property type="entry name" value="FMT_core_Met-tRNA-FMT_N"/>
    <property type="match status" value="1"/>
</dbReference>
<sequence>MLRFPVKLSRPSLQVLHKSRFYSAKVSKPLRILFCGSDDFSSASVRALVAERERNPQLIKSIDVLCRPGKRSGRSLKKIREVPIKAVAEELSLTIHERDTFTGWDLPRPQGEAINLIIAVSFGLFVPPRILRSAEYGGLNVHPSLLPVFRGPAPLQHTILSGAEKTGVTLQTLDEKSFDHGIILAQTRDPFLSVPNWEHCTYHELLDFISPKAANMLVQGLRDRVFVPPLQAGVATIEDDRINPPGYRRKHATKITPEDRKISLLDWEGDRIYRHYRALGRLWTDVWITAKTPRRLIFEDITLVDKPDAFWTHNSENIDKDADETRPVVPRYIVVSKWPGSWHPLLYVEDGDGVIFKTVKTALRVGRITVEGQSKKAASKALRSLQPGIAWRLADPAEQTPRGIHRLSVEPVEAS</sequence>
<dbReference type="STRING" id="1745343.A0A2J6QG18"/>
<dbReference type="EMBL" id="KZ613470">
    <property type="protein sequence ID" value="PMD25217.1"/>
    <property type="molecule type" value="Genomic_DNA"/>
</dbReference>
<dbReference type="GO" id="GO:0004479">
    <property type="term" value="F:methionyl-tRNA formyltransferase activity"/>
    <property type="evidence" value="ECO:0007669"/>
    <property type="project" value="UniProtKB-EC"/>
</dbReference>
<organism evidence="3 4">
    <name type="scientific">Hyaloscypha hepaticicola</name>
    <dbReference type="NCBI Taxonomy" id="2082293"/>
    <lineage>
        <taxon>Eukaryota</taxon>
        <taxon>Fungi</taxon>
        <taxon>Dikarya</taxon>
        <taxon>Ascomycota</taxon>
        <taxon>Pezizomycotina</taxon>
        <taxon>Leotiomycetes</taxon>
        <taxon>Helotiales</taxon>
        <taxon>Hyaloscyphaceae</taxon>
        <taxon>Hyaloscypha</taxon>
    </lineage>
</organism>
<dbReference type="InterPro" id="IPR036477">
    <property type="entry name" value="Formyl_transf_N_sf"/>
</dbReference>
<protein>
    <recommendedName>
        <fullName evidence="1">methionyl-tRNA formyltransferase</fullName>
        <ecNumber evidence="1">2.1.2.9</ecNumber>
    </recommendedName>
</protein>
<keyword evidence="4" id="KW-1185">Reference proteome</keyword>
<reference evidence="3 4" key="1">
    <citation type="submission" date="2016-05" db="EMBL/GenBank/DDBJ databases">
        <title>A degradative enzymes factory behind the ericoid mycorrhizal symbiosis.</title>
        <authorList>
            <consortium name="DOE Joint Genome Institute"/>
            <person name="Martino E."/>
            <person name="Morin E."/>
            <person name="Grelet G."/>
            <person name="Kuo A."/>
            <person name="Kohler A."/>
            <person name="Daghino S."/>
            <person name="Barry K."/>
            <person name="Choi C."/>
            <person name="Cichocki N."/>
            <person name="Clum A."/>
            <person name="Copeland A."/>
            <person name="Hainaut M."/>
            <person name="Haridas S."/>
            <person name="Labutti K."/>
            <person name="Lindquist E."/>
            <person name="Lipzen A."/>
            <person name="Khouja H.-R."/>
            <person name="Murat C."/>
            <person name="Ohm R."/>
            <person name="Olson A."/>
            <person name="Spatafora J."/>
            <person name="Veneault-Fourrey C."/>
            <person name="Henrissat B."/>
            <person name="Grigoriev I."/>
            <person name="Martin F."/>
            <person name="Perotto S."/>
        </authorList>
    </citation>
    <scope>NUCLEOTIDE SEQUENCE [LARGE SCALE GENOMIC DNA]</scope>
    <source>
        <strain evidence="3 4">UAMH 7357</strain>
    </source>
</reference>
<evidence type="ECO:0000313" key="3">
    <source>
        <dbReference type="EMBL" id="PMD25217.1"/>
    </source>
</evidence>
<dbReference type="GO" id="GO:0005739">
    <property type="term" value="C:mitochondrion"/>
    <property type="evidence" value="ECO:0007669"/>
    <property type="project" value="TreeGrafter"/>
</dbReference>
<evidence type="ECO:0000256" key="1">
    <source>
        <dbReference type="ARBA" id="ARBA00012261"/>
    </source>
</evidence>
<accession>A0A2J6QG18</accession>
<gene>
    <name evidence="3" type="ORF">NA56DRAFT_565400</name>
</gene>
<proteinExistence type="predicted"/>
<dbReference type="PANTHER" id="PTHR11138">
    <property type="entry name" value="METHIONYL-TRNA FORMYLTRANSFERASE"/>
    <property type="match status" value="1"/>
</dbReference>
<dbReference type="EC" id="2.1.2.9" evidence="1"/>
<dbReference type="AlphaFoldDB" id="A0A2J6QG18"/>
<dbReference type="PANTHER" id="PTHR11138:SF5">
    <property type="entry name" value="METHIONYL-TRNA FORMYLTRANSFERASE, MITOCHONDRIAL"/>
    <property type="match status" value="1"/>
</dbReference>
<evidence type="ECO:0000313" key="4">
    <source>
        <dbReference type="Proteomes" id="UP000235672"/>
    </source>
</evidence>
<dbReference type="Proteomes" id="UP000235672">
    <property type="component" value="Unassembled WGS sequence"/>
</dbReference>
<feature type="domain" description="Formyl transferase N-terminal" evidence="2">
    <location>
        <begin position="31"/>
        <end position="188"/>
    </location>
</feature>
<evidence type="ECO:0000259" key="2">
    <source>
        <dbReference type="Pfam" id="PF00551"/>
    </source>
</evidence>
<dbReference type="Gene3D" id="3.40.50.12230">
    <property type="match status" value="1"/>
</dbReference>
<dbReference type="OrthoDB" id="10268103at2759"/>